<accession>A0A538S652</accession>
<dbReference type="Proteomes" id="UP000317716">
    <property type="component" value="Unassembled WGS sequence"/>
</dbReference>
<dbReference type="AlphaFoldDB" id="A0A538S652"/>
<protein>
    <submittedName>
        <fullName evidence="2">HEAT repeat domain-containing protein</fullName>
    </submittedName>
</protein>
<evidence type="ECO:0000313" key="3">
    <source>
        <dbReference type="Proteomes" id="UP000317716"/>
    </source>
</evidence>
<dbReference type="SUPFAM" id="SSF48371">
    <property type="entry name" value="ARM repeat"/>
    <property type="match status" value="1"/>
</dbReference>
<sequence length="580" mass="63586">MNTPARAGPPAPADTRPPGPEAALKAASGWISQLARTLKTCRLYEARNPTVVRFREELGRSLQRVLAEHGELRFRFTSDDVFYDEESLYPARSRDDNLALAFYRDGVRAINFIPGIEPSELQQLIDCVLQVTGQNQTDDDLITLLWEIQLPHVEVDYVPSEGDAGGEPGKDDDSPLLPWPTAASVEEGSTTSAAAETDATGSTGTPRSDDWSAGESTIEIEAGYEELQSMAASELQRYRGEYEAEHQVAAASTALGVAQAYLAAAASEDDRSELGRFLPRALRQAVAHGRWLEARETLMLLRQTGTDEWSAETFVQELLQPISIASAVELLDRQDTPQVLEFVALARELGEPAVDWLNLVLAEVQDKRHRKQITEAIADLCRGNPERLAPWISDPRWFVVRNVVQILGSIGGPGVVGLLRSASRHSDIRVRQDVVAALASVELRYSRAVLLKLLEGADARIFSAVLHQLSGERDSATARFLVQMLQDPDFEQRPAEEKRAIHLALSSVAGDEVVSDLEAELHKGSWFAGGPDDQRRAIARILGRIGTPLARMVLERGAQSRRTPLRKACEEALAGMGGRG</sequence>
<dbReference type="InterPro" id="IPR016024">
    <property type="entry name" value="ARM-type_fold"/>
</dbReference>
<organism evidence="2 3">
    <name type="scientific">Eiseniibacteriota bacterium</name>
    <dbReference type="NCBI Taxonomy" id="2212470"/>
    <lineage>
        <taxon>Bacteria</taxon>
        <taxon>Candidatus Eiseniibacteriota</taxon>
    </lineage>
</organism>
<dbReference type="EMBL" id="VBOS01000567">
    <property type="protein sequence ID" value="TMQ46852.1"/>
    <property type="molecule type" value="Genomic_DNA"/>
</dbReference>
<name>A0A538S652_UNCEI</name>
<reference evidence="2 3" key="1">
    <citation type="journal article" date="2019" name="Nat. Microbiol.">
        <title>Mediterranean grassland soil C-N compound turnover is dependent on rainfall and depth, and is mediated by genomically divergent microorganisms.</title>
        <authorList>
            <person name="Diamond S."/>
            <person name="Andeer P.F."/>
            <person name="Li Z."/>
            <person name="Crits-Christoph A."/>
            <person name="Burstein D."/>
            <person name="Anantharaman K."/>
            <person name="Lane K.R."/>
            <person name="Thomas B.C."/>
            <person name="Pan C."/>
            <person name="Northen T.R."/>
            <person name="Banfield J.F."/>
        </authorList>
    </citation>
    <scope>NUCLEOTIDE SEQUENCE [LARGE SCALE GENOMIC DNA]</scope>
    <source>
        <strain evidence="2">WS_2</strain>
    </source>
</reference>
<dbReference type="InterPro" id="IPR011989">
    <property type="entry name" value="ARM-like"/>
</dbReference>
<proteinExistence type="predicted"/>
<comment type="caution">
    <text evidence="2">The sequence shown here is derived from an EMBL/GenBank/DDBJ whole genome shotgun (WGS) entry which is preliminary data.</text>
</comment>
<dbReference type="Gene3D" id="1.25.10.10">
    <property type="entry name" value="Leucine-rich Repeat Variant"/>
    <property type="match status" value="1"/>
</dbReference>
<feature type="region of interest" description="Disordered" evidence="1">
    <location>
        <begin position="1"/>
        <end position="22"/>
    </location>
</feature>
<gene>
    <name evidence="2" type="ORF">E6K72_14585</name>
</gene>
<feature type="compositionally biased region" description="Low complexity" evidence="1">
    <location>
        <begin position="181"/>
        <end position="205"/>
    </location>
</feature>
<evidence type="ECO:0000256" key="1">
    <source>
        <dbReference type="SAM" id="MobiDB-lite"/>
    </source>
</evidence>
<feature type="compositionally biased region" description="Pro residues" evidence="1">
    <location>
        <begin position="7"/>
        <end position="20"/>
    </location>
</feature>
<feature type="region of interest" description="Disordered" evidence="1">
    <location>
        <begin position="158"/>
        <end position="213"/>
    </location>
</feature>
<evidence type="ECO:0000313" key="2">
    <source>
        <dbReference type="EMBL" id="TMQ46852.1"/>
    </source>
</evidence>